<keyword evidence="6 9" id="KW-0862">Zinc</keyword>
<keyword evidence="5 9" id="KW-0863">Zinc-finger</keyword>
<evidence type="ECO:0000313" key="15">
    <source>
        <dbReference type="EMBL" id="KAK2145994.1"/>
    </source>
</evidence>
<evidence type="ECO:0000256" key="3">
    <source>
        <dbReference type="ARBA" id="ARBA00022705"/>
    </source>
</evidence>
<dbReference type="GO" id="GO:0006281">
    <property type="term" value="P:DNA repair"/>
    <property type="evidence" value="ECO:0007669"/>
    <property type="project" value="InterPro"/>
</dbReference>
<sequence>MSYELTTGAIEQIMTGEAVVKPVLQVLGSKMIAGSGGADRYRLLLSDGKYSHSSAMLATQLNNLVINGEMETFTVIQLEKYICNTIQPGRRVMILLEVTIIASGATVGKKIGNPQQFKAGQTSNEQAQSENKPVVQQPVQNSRTPLSSNMNNGPATPHRGLSSGMKVSQNAPNTPGGTPGKVHPISSLTPYQNRWCIKARVTNKSAVRTWSNSRGEGKLFNMTLLDDSGEIRATAFKNEVDKFYDMIEINKVYFIRKATLKTADKRYSSINNDYEMTFNQETEMIPSDDDKSLPSLSYNFIPINELEKHDSGSVIDVIGVVKHVADLSSVIGRQSNKEVKKRDVQLVDENKVLVRLTLWGNDAETFDGSSNPVLVVKGCRLSDWGGRTLSALASSQISINPDIPEAHRLRGWYDTAGHSADYSEFRSDGQGPSGSGFSTNWKSFADIKGMAVSENKAEYFTTKGTIIFLRKENCMYQACPQPDCNKKVIDQSNGFFRCEKCAKEYPNYKWRLILSANLADYSDNQWVTCFQDTAEAILGKSGEELGQLRDQDENAFDRIFTEATFKSYVFKMRAKVEPYNDEARLKTICMSATPVNFVDYSKKLITDIEAMLAA</sequence>
<evidence type="ECO:0000259" key="14">
    <source>
        <dbReference type="Pfam" id="PF16900"/>
    </source>
</evidence>
<gene>
    <name evidence="15" type="ORF">LSH36_641g01037</name>
</gene>
<dbReference type="Pfam" id="PF04057">
    <property type="entry name" value="Rep-A_N"/>
    <property type="match status" value="1"/>
</dbReference>
<dbReference type="CDD" id="cd04477">
    <property type="entry name" value="RPA1N"/>
    <property type="match status" value="1"/>
</dbReference>
<accession>A0AAD9J412</accession>
<protein>
    <recommendedName>
        <fullName evidence="9">Replication protein A subunit</fullName>
    </recommendedName>
</protein>
<comment type="caution">
    <text evidence="15">The sequence shown here is derived from an EMBL/GenBank/DDBJ whole genome shotgun (WGS) entry which is preliminary data.</text>
</comment>
<evidence type="ECO:0000313" key="16">
    <source>
        <dbReference type="Proteomes" id="UP001208570"/>
    </source>
</evidence>
<dbReference type="Proteomes" id="UP001208570">
    <property type="component" value="Unassembled WGS sequence"/>
</dbReference>
<dbReference type="NCBIfam" id="TIGR00617">
    <property type="entry name" value="rpa1"/>
    <property type="match status" value="1"/>
</dbReference>
<evidence type="ECO:0000256" key="6">
    <source>
        <dbReference type="ARBA" id="ARBA00022833"/>
    </source>
</evidence>
<feature type="domain" description="Replication protein A OB" evidence="14">
    <location>
        <begin position="303"/>
        <end position="400"/>
    </location>
</feature>
<dbReference type="InterPro" id="IPR007199">
    <property type="entry name" value="Rep_factor-A_N"/>
</dbReference>
<feature type="region of interest" description="Disordered" evidence="10">
    <location>
        <begin position="111"/>
        <end position="186"/>
    </location>
</feature>
<keyword evidence="7 9" id="KW-0238">DNA-binding</keyword>
<dbReference type="Pfam" id="PF01336">
    <property type="entry name" value="tRNA_anti-codon"/>
    <property type="match status" value="1"/>
</dbReference>
<dbReference type="FunFam" id="2.40.50.140:FF:000064">
    <property type="entry name" value="Replication protein A subunit"/>
    <property type="match status" value="1"/>
</dbReference>
<dbReference type="InterPro" id="IPR031657">
    <property type="entry name" value="REPA_OB_2"/>
</dbReference>
<comment type="function">
    <text evidence="9">As part of the heterotrimeric replication protein A complex (RPA/RP-A), binds and stabilizes single-stranded DNA intermediates, that form during DNA replication or upon DNA stress. It prevents their reannealing and in parallel, recruits and activates different proteins and complexes involved in DNA metabolism. Thereby, it plays an essential role both in DNA replication and the cellular response to DNA damage.</text>
</comment>
<dbReference type="SUPFAM" id="SSF50249">
    <property type="entry name" value="Nucleic acid-binding proteins"/>
    <property type="match status" value="4"/>
</dbReference>
<dbReference type="GO" id="GO:0005634">
    <property type="term" value="C:nucleus"/>
    <property type="evidence" value="ECO:0007669"/>
    <property type="project" value="UniProtKB-SubCell"/>
</dbReference>
<dbReference type="CDD" id="cd04474">
    <property type="entry name" value="RPA1_DBD_A"/>
    <property type="match status" value="1"/>
</dbReference>
<name>A0AAD9J412_9ANNE</name>
<dbReference type="GO" id="GO:0003677">
    <property type="term" value="F:DNA binding"/>
    <property type="evidence" value="ECO:0007669"/>
    <property type="project" value="UniProtKB-KW"/>
</dbReference>
<organism evidence="15 16">
    <name type="scientific">Paralvinella palmiformis</name>
    <dbReference type="NCBI Taxonomy" id="53620"/>
    <lineage>
        <taxon>Eukaryota</taxon>
        <taxon>Metazoa</taxon>
        <taxon>Spiralia</taxon>
        <taxon>Lophotrochozoa</taxon>
        <taxon>Annelida</taxon>
        <taxon>Polychaeta</taxon>
        <taxon>Sedentaria</taxon>
        <taxon>Canalipalpata</taxon>
        <taxon>Terebellida</taxon>
        <taxon>Terebelliformia</taxon>
        <taxon>Alvinellidae</taxon>
        <taxon>Paralvinella</taxon>
    </lineage>
</organism>
<comment type="similarity">
    <text evidence="2 9">Belongs to the replication factor A protein 1 family.</text>
</comment>
<comment type="subcellular location">
    <subcellularLocation>
        <location evidence="1 9">Nucleus</location>
    </subcellularLocation>
</comment>
<dbReference type="GO" id="GO:0006260">
    <property type="term" value="P:DNA replication"/>
    <property type="evidence" value="ECO:0007669"/>
    <property type="project" value="UniProtKB-KW"/>
</dbReference>
<evidence type="ECO:0000259" key="11">
    <source>
        <dbReference type="Pfam" id="PF01336"/>
    </source>
</evidence>
<evidence type="ECO:0000259" key="12">
    <source>
        <dbReference type="Pfam" id="PF04057"/>
    </source>
</evidence>
<dbReference type="InterPro" id="IPR047192">
    <property type="entry name" value="Euk_RPA1_DBD_C"/>
</dbReference>
<feature type="compositionally biased region" description="Polar residues" evidence="10">
    <location>
        <begin position="137"/>
        <end position="154"/>
    </location>
</feature>
<dbReference type="FunFam" id="2.40.50.140:FF:000117">
    <property type="entry name" value="Replication protein A subunit"/>
    <property type="match status" value="1"/>
</dbReference>
<dbReference type="CDD" id="cd04476">
    <property type="entry name" value="RPA1_DBD_C"/>
    <property type="match status" value="1"/>
</dbReference>
<dbReference type="GO" id="GO:0006310">
    <property type="term" value="P:DNA recombination"/>
    <property type="evidence" value="ECO:0007669"/>
    <property type="project" value="InterPro"/>
</dbReference>
<comment type="subunit">
    <text evidence="9">Component of the heterotrimeric canonical replication protein A complex (RPA).</text>
</comment>
<evidence type="ECO:0000256" key="2">
    <source>
        <dbReference type="ARBA" id="ARBA00005690"/>
    </source>
</evidence>
<keyword evidence="16" id="KW-1185">Reference proteome</keyword>
<proteinExistence type="inferred from homology"/>
<evidence type="ECO:0000256" key="4">
    <source>
        <dbReference type="ARBA" id="ARBA00022723"/>
    </source>
</evidence>
<feature type="compositionally biased region" description="Polar residues" evidence="10">
    <location>
        <begin position="113"/>
        <end position="131"/>
    </location>
</feature>
<feature type="domain" description="Replication factor-A protein 1 N-terminal" evidence="12">
    <location>
        <begin position="5"/>
        <end position="102"/>
    </location>
</feature>
<reference evidence="15" key="1">
    <citation type="journal article" date="2023" name="Mol. Biol. Evol.">
        <title>Third-Generation Sequencing Reveals the Adaptive Role of the Epigenome in Three Deep-Sea Polychaetes.</title>
        <authorList>
            <person name="Perez M."/>
            <person name="Aroh O."/>
            <person name="Sun Y."/>
            <person name="Lan Y."/>
            <person name="Juniper S.K."/>
            <person name="Young C.R."/>
            <person name="Angers B."/>
            <person name="Qian P.Y."/>
        </authorList>
    </citation>
    <scope>NUCLEOTIDE SEQUENCE</scope>
    <source>
        <strain evidence="15">P08H-3</strain>
    </source>
</reference>
<evidence type="ECO:0000256" key="1">
    <source>
        <dbReference type="ARBA" id="ARBA00004123"/>
    </source>
</evidence>
<dbReference type="FunFam" id="2.40.50.140:FF:000041">
    <property type="entry name" value="Replication protein A subunit"/>
    <property type="match status" value="1"/>
</dbReference>
<dbReference type="InterPro" id="IPR004365">
    <property type="entry name" value="NA-bd_OB_tRNA"/>
</dbReference>
<evidence type="ECO:0000256" key="7">
    <source>
        <dbReference type="ARBA" id="ARBA00023125"/>
    </source>
</evidence>
<dbReference type="Pfam" id="PF08646">
    <property type="entry name" value="Rep_fac-A_C"/>
    <property type="match status" value="1"/>
</dbReference>
<dbReference type="Gene3D" id="2.40.50.140">
    <property type="entry name" value="Nucleic acid-binding proteins"/>
    <property type="match status" value="4"/>
</dbReference>
<feature type="domain" description="Replication factor A C-terminal" evidence="13">
    <location>
        <begin position="459"/>
        <end position="604"/>
    </location>
</feature>
<dbReference type="FunFam" id="2.40.50.140:FF:000090">
    <property type="entry name" value="Replication protein A subunit"/>
    <property type="match status" value="1"/>
</dbReference>
<dbReference type="Pfam" id="PF16900">
    <property type="entry name" value="REPA_OB_2"/>
    <property type="match status" value="1"/>
</dbReference>
<dbReference type="AlphaFoldDB" id="A0AAD9J412"/>
<dbReference type="GO" id="GO:0008270">
    <property type="term" value="F:zinc ion binding"/>
    <property type="evidence" value="ECO:0007669"/>
    <property type="project" value="UniProtKB-KW"/>
</dbReference>
<dbReference type="InterPro" id="IPR013955">
    <property type="entry name" value="Rep_factor-A_C"/>
</dbReference>
<dbReference type="PANTHER" id="PTHR47165">
    <property type="entry name" value="OS03G0429900 PROTEIN"/>
    <property type="match status" value="1"/>
</dbReference>
<keyword evidence="4 9" id="KW-0479">Metal-binding</keyword>
<evidence type="ECO:0000256" key="5">
    <source>
        <dbReference type="ARBA" id="ARBA00022771"/>
    </source>
</evidence>
<feature type="domain" description="OB" evidence="11">
    <location>
        <begin position="196"/>
        <end position="275"/>
    </location>
</feature>
<keyword evidence="3 9" id="KW-0235">DNA replication</keyword>
<feature type="compositionally biased region" description="Polar residues" evidence="10">
    <location>
        <begin position="165"/>
        <end position="176"/>
    </location>
</feature>
<dbReference type="InterPro" id="IPR004591">
    <property type="entry name" value="Rfa1"/>
</dbReference>
<evidence type="ECO:0000256" key="9">
    <source>
        <dbReference type="RuleBase" id="RU364130"/>
    </source>
</evidence>
<dbReference type="PANTHER" id="PTHR47165:SF4">
    <property type="entry name" value="OS03G0429900 PROTEIN"/>
    <property type="match status" value="1"/>
</dbReference>
<dbReference type="CDD" id="cd04475">
    <property type="entry name" value="RPA1_DBD_B"/>
    <property type="match status" value="1"/>
</dbReference>
<dbReference type="InterPro" id="IPR012340">
    <property type="entry name" value="NA-bd_OB-fold"/>
</dbReference>
<evidence type="ECO:0000259" key="13">
    <source>
        <dbReference type="Pfam" id="PF08646"/>
    </source>
</evidence>
<evidence type="ECO:0000256" key="10">
    <source>
        <dbReference type="SAM" id="MobiDB-lite"/>
    </source>
</evidence>
<dbReference type="EMBL" id="JAODUP010000641">
    <property type="protein sequence ID" value="KAK2145994.1"/>
    <property type="molecule type" value="Genomic_DNA"/>
</dbReference>
<keyword evidence="8 9" id="KW-0539">Nucleus</keyword>
<evidence type="ECO:0000256" key="8">
    <source>
        <dbReference type="ARBA" id="ARBA00023242"/>
    </source>
</evidence>